<keyword evidence="4" id="KW-0997">Cell inner membrane</keyword>
<dbReference type="PROSITE" id="PS50850">
    <property type="entry name" value="MFS"/>
    <property type="match status" value="1"/>
</dbReference>
<keyword evidence="5 8" id="KW-0812">Transmembrane</keyword>
<reference evidence="10" key="1">
    <citation type="submission" date="2018-07" db="EMBL/GenBank/DDBJ databases">
        <authorList>
            <consortium name="GenomeTrakr network: Whole genome sequencing for foodborne pathogen traceback"/>
        </authorList>
    </citation>
    <scope>NUCLEOTIDE SEQUENCE</scope>
    <source>
        <strain evidence="10">CFSAN018538</strain>
    </source>
</reference>
<evidence type="ECO:0000256" key="6">
    <source>
        <dbReference type="ARBA" id="ARBA00022989"/>
    </source>
</evidence>
<evidence type="ECO:0000256" key="1">
    <source>
        <dbReference type="ARBA" id="ARBA00004429"/>
    </source>
</evidence>
<feature type="domain" description="Major facilitator superfamily (MFS) profile" evidence="9">
    <location>
        <begin position="80"/>
        <end position="229"/>
    </location>
</feature>
<dbReference type="PANTHER" id="PTHR42718">
    <property type="entry name" value="MAJOR FACILITATOR SUPERFAMILY MULTIDRUG TRANSPORTER MFSC"/>
    <property type="match status" value="1"/>
</dbReference>
<evidence type="ECO:0000256" key="5">
    <source>
        <dbReference type="ARBA" id="ARBA00022692"/>
    </source>
</evidence>
<accession>A0A5U2F7Z9</accession>
<organism evidence="10">
    <name type="scientific">Salmonella enterica</name>
    <name type="common">Salmonella choleraesuis</name>
    <dbReference type="NCBI Taxonomy" id="28901"/>
    <lineage>
        <taxon>Bacteria</taxon>
        <taxon>Pseudomonadati</taxon>
        <taxon>Pseudomonadota</taxon>
        <taxon>Gammaproteobacteria</taxon>
        <taxon>Enterobacterales</taxon>
        <taxon>Enterobacteriaceae</taxon>
        <taxon>Salmonella</taxon>
    </lineage>
</organism>
<protein>
    <submittedName>
        <fullName evidence="10">MFS transporter</fullName>
    </submittedName>
</protein>
<dbReference type="AlphaFoldDB" id="A0A5U2F7Z9"/>
<dbReference type="Pfam" id="PF07690">
    <property type="entry name" value="MFS_1"/>
    <property type="match status" value="1"/>
</dbReference>
<keyword evidence="6 8" id="KW-1133">Transmembrane helix</keyword>
<comment type="caution">
    <text evidence="10">The sequence shown here is derived from an EMBL/GenBank/DDBJ whole genome shotgun (WGS) entry which is preliminary data.</text>
</comment>
<dbReference type="EMBL" id="AAGKHU010000094">
    <property type="protein sequence ID" value="EBP0013134.1"/>
    <property type="molecule type" value="Genomic_DNA"/>
</dbReference>
<feature type="transmembrane region" description="Helical" evidence="8">
    <location>
        <begin position="178"/>
        <end position="202"/>
    </location>
</feature>
<comment type="subcellular location">
    <subcellularLocation>
        <location evidence="1">Cell inner membrane</location>
        <topology evidence="1">Multi-pass membrane protein</topology>
    </subcellularLocation>
</comment>
<evidence type="ECO:0000256" key="2">
    <source>
        <dbReference type="ARBA" id="ARBA00022448"/>
    </source>
</evidence>
<dbReference type="PANTHER" id="PTHR42718:SF47">
    <property type="entry name" value="METHYL VIOLOGEN RESISTANCE PROTEIN SMVA"/>
    <property type="match status" value="1"/>
</dbReference>
<feature type="transmembrane region" description="Helical" evidence="8">
    <location>
        <begin position="151"/>
        <end position="172"/>
    </location>
</feature>
<evidence type="ECO:0000256" key="7">
    <source>
        <dbReference type="ARBA" id="ARBA00023136"/>
    </source>
</evidence>
<dbReference type="InterPro" id="IPR011701">
    <property type="entry name" value="MFS"/>
</dbReference>
<dbReference type="GO" id="GO:0005886">
    <property type="term" value="C:plasma membrane"/>
    <property type="evidence" value="ECO:0007669"/>
    <property type="project" value="UniProtKB-SubCell"/>
</dbReference>
<evidence type="ECO:0000259" key="9">
    <source>
        <dbReference type="PROSITE" id="PS50850"/>
    </source>
</evidence>
<dbReference type="InterPro" id="IPR036259">
    <property type="entry name" value="MFS_trans_sf"/>
</dbReference>
<dbReference type="InterPro" id="IPR020846">
    <property type="entry name" value="MFS_dom"/>
</dbReference>
<evidence type="ECO:0000256" key="4">
    <source>
        <dbReference type="ARBA" id="ARBA00022519"/>
    </source>
</evidence>
<dbReference type="Gene3D" id="1.20.1250.20">
    <property type="entry name" value="MFS general substrate transporter like domains"/>
    <property type="match status" value="1"/>
</dbReference>
<feature type="transmembrane region" description="Helical" evidence="8">
    <location>
        <begin position="121"/>
        <end position="144"/>
    </location>
</feature>
<feature type="transmembrane region" description="Helical" evidence="8">
    <location>
        <begin position="85"/>
        <end position="106"/>
    </location>
</feature>
<keyword evidence="7 8" id="KW-0472">Membrane</keyword>
<evidence type="ECO:0000313" key="10">
    <source>
        <dbReference type="EMBL" id="EBP0013134.1"/>
    </source>
</evidence>
<name>A0A5U2F7Z9_SALER</name>
<proteinExistence type="predicted"/>
<dbReference type="GO" id="GO:0022857">
    <property type="term" value="F:transmembrane transporter activity"/>
    <property type="evidence" value="ECO:0007669"/>
    <property type="project" value="InterPro"/>
</dbReference>
<keyword evidence="2" id="KW-0813">Transport</keyword>
<dbReference type="SUPFAM" id="SSF103473">
    <property type="entry name" value="MFS general substrate transporter"/>
    <property type="match status" value="1"/>
</dbReference>
<sequence>MRAAAMSFSYCTCSGLLFIKLKERTPSLFRGLIIACRSQPGGLADGFLYVRQRHRNKQKLTYSRPDRARRRCEILFRNAARNIRFSVGIAGAFYASVVVVGLQFVLSQELQLAQSFTPLQAGLFVMPIAMGSIVAGPLLGSVLFRFGAERMMAFALGIATLGLILYTSMWLYSEPFWLIVPLGVTGFGLGGVMSVGSTLIMINAPEDKAGMAGALEGISYELGGRLGWL</sequence>
<gene>
    <name evidence="10" type="ORF">HX37_20565</name>
</gene>
<keyword evidence="3" id="KW-1003">Cell membrane</keyword>
<evidence type="ECO:0000256" key="8">
    <source>
        <dbReference type="SAM" id="Phobius"/>
    </source>
</evidence>
<evidence type="ECO:0000256" key="3">
    <source>
        <dbReference type="ARBA" id="ARBA00022475"/>
    </source>
</evidence>